<feature type="region of interest" description="Disordered" evidence="1">
    <location>
        <begin position="1"/>
        <end position="42"/>
    </location>
</feature>
<protein>
    <submittedName>
        <fullName evidence="2">Uncharacterized protein</fullName>
    </submittedName>
</protein>
<accession>A0A2T7NS33</accession>
<organism evidence="2 3">
    <name type="scientific">Pomacea canaliculata</name>
    <name type="common">Golden apple snail</name>
    <dbReference type="NCBI Taxonomy" id="400727"/>
    <lineage>
        <taxon>Eukaryota</taxon>
        <taxon>Metazoa</taxon>
        <taxon>Spiralia</taxon>
        <taxon>Lophotrochozoa</taxon>
        <taxon>Mollusca</taxon>
        <taxon>Gastropoda</taxon>
        <taxon>Caenogastropoda</taxon>
        <taxon>Architaenioglossa</taxon>
        <taxon>Ampullarioidea</taxon>
        <taxon>Ampullariidae</taxon>
        <taxon>Pomacea</taxon>
    </lineage>
</organism>
<feature type="compositionally biased region" description="Basic and acidic residues" evidence="1">
    <location>
        <begin position="10"/>
        <end position="42"/>
    </location>
</feature>
<evidence type="ECO:0000256" key="1">
    <source>
        <dbReference type="SAM" id="MobiDB-lite"/>
    </source>
</evidence>
<name>A0A2T7NS33_POMCA</name>
<reference evidence="2 3" key="1">
    <citation type="submission" date="2018-04" db="EMBL/GenBank/DDBJ databases">
        <title>The genome of golden apple snail Pomacea canaliculata provides insight into stress tolerance and invasive adaptation.</title>
        <authorList>
            <person name="Liu C."/>
            <person name="Liu B."/>
            <person name="Ren Y."/>
            <person name="Zhang Y."/>
            <person name="Wang H."/>
            <person name="Li S."/>
            <person name="Jiang F."/>
            <person name="Yin L."/>
            <person name="Zhang G."/>
            <person name="Qian W."/>
            <person name="Fan W."/>
        </authorList>
    </citation>
    <scope>NUCLEOTIDE SEQUENCE [LARGE SCALE GENOMIC DNA]</scope>
    <source>
        <strain evidence="2">SZHN2017</strain>
        <tissue evidence="2">Muscle</tissue>
    </source>
</reference>
<dbReference type="EMBL" id="PZQS01000010">
    <property type="protein sequence ID" value="PVD23966.1"/>
    <property type="molecule type" value="Genomic_DNA"/>
</dbReference>
<gene>
    <name evidence="2" type="ORF">C0Q70_17242</name>
</gene>
<sequence>MHPNPTTKATEGRVDTNRQEQVGKRTDKYANKTQDKREYKQTRRVTYGEKVGDRDMASQPAIQQGLVWGDAWLNGLCSTQISRIERRREVAEVRDRFKHERSGVSALNCHLLAPVLQTDAVKRIRTQVDLSLHPATKDEATARRITFCNQRERESLRTLPSWRPRSFRYPHPLASQSP</sequence>
<evidence type="ECO:0000313" key="3">
    <source>
        <dbReference type="Proteomes" id="UP000245119"/>
    </source>
</evidence>
<dbReference type="AlphaFoldDB" id="A0A2T7NS33"/>
<dbReference type="Proteomes" id="UP000245119">
    <property type="component" value="Linkage Group LG10"/>
</dbReference>
<proteinExistence type="predicted"/>
<keyword evidence="3" id="KW-1185">Reference proteome</keyword>
<comment type="caution">
    <text evidence="2">The sequence shown here is derived from an EMBL/GenBank/DDBJ whole genome shotgun (WGS) entry which is preliminary data.</text>
</comment>
<evidence type="ECO:0000313" key="2">
    <source>
        <dbReference type="EMBL" id="PVD23966.1"/>
    </source>
</evidence>